<evidence type="ECO:0000256" key="6">
    <source>
        <dbReference type="ARBA" id="ARBA00022927"/>
    </source>
</evidence>
<dbReference type="GO" id="GO:0005524">
    <property type="term" value="F:ATP binding"/>
    <property type="evidence" value="ECO:0007669"/>
    <property type="project" value="UniProtKB-KW"/>
</dbReference>
<keyword evidence="5" id="KW-0571">Peptide transport</keyword>
<dbReference type="Pfam" id="PF00005">
    <property type="entry name" value="ABC_tran"/>
    <property type="match status" value="1"/>
</dbReference>
<keyword evidence="6" id="KW-0653">Protein transport</keyword>
<accession>A0A940SWV6</accession>
<evidence type="ECO:0000259" key="7">
    <source>
        <dbReference type="PROSITE" id="PS50893"/>
    </source>
</evidence>
<dbReference type="InterPro" id="IPR013563">
    <property type="entry name" value="Oligopep_ABC_C"/>
</dbReference>
<dbReference type="SMART" id="SM00382">
    <property type="entry name" value="AAA"/>
    <property type="match status" value="1"/>
</dbReference>
<proteinExistence type="inferred from homology"/>
<dbReference type="CDD" id="cd03257">
    <property type="entry name" value="ABC_NikE_OppD_transporters"/>
    <property type="match status" value="1"/>
</dbReference>
<dbReference type="PROSITE" id="PS50893">
    <property type="entry name" value="ABC_TRANSPORTER_2"/>
    <property type="match status" value="1"/>
</dbReference>
<protein>
    <submittedName>
        <fullName evidence="8">ABC transporter ATP-binding protein</fullName>
    </submittedName>
</protein>
<keyword evidence="2" id="KW-0813">Transport</keyword>
<comment type="similarity">
    <text evidence="1">Belongs to the ABC transporter superfamily.</text>
</comment>
<keyword evidence="9" id="KW-1185">Reference proteome</keyword>
<keyword evidence="3" id="KW-0547">Nucleotide-binding</keyword>
<organism evidence="8 9">
    <name type="scientific">Vagococcus allomyrinae</name>
    <dbReference type="NCBI Taxonomy" id="2794353"/>
    <lineage>
        <taxon>Bacteria</taxon>
        <taxon>Bacillati</taxon>
        <taxon>Bacillota</taxon>
        <taxon>Bacilli</taxon>
        <taxon>Lactobacillales</taxon>
        <taxon>Enterococcaceae</taxon>
        <taxon>Vagococcus</taxon>
    </lineage>
</organism>
<evidence type="ECO:0000313" key="9">
    <source>
        <dbReference type="Proteomes" id="UP000674938"/>
    </source>
</evidence>
<gene>
    <name evidence="8" type="ORF">I6N95_16315</name>
</gene>
<reference evidence="8" key="1">
    <citation type="submission" date="2020-12" db="EMBL/GenBank/DDBJ databases">
        <title>Vagococcus allomyrinae sp. nov. and Enterococcus lavae sp. nov., isolated from the larvae of Allomyrina dichotoma.</title>
        <authorList>
            <person name="Lee S.D."/>
        </authorList>
    </citation>
    <scope>NUCLEOTIDE SEQUENCE</scope>
    <source>
        <strain evidence="8">BWB3-3</strain>
    </source>
</reference>
<evidence type="ECO:0000313" key="8">
    <source>
        <dbReference type="EMBL" id="MBP1042581.1"/>
    </source>
</evidence>
<dbReference type="NCBIfam" id="TIGR01727">
    <property type="entry name" value="oligo_HPY"/>
    <property type="match status" value="1"/>
</dbReference>
<dbReference type="Pfam" id="PF08352">
    <property type="entry name" value="oligo_HPY"/>
    <property type="match status" value="1"/>
</dbReference>
<dbReference type="SUPFAM" id="SSF52540">
    <property type="entry name" value="P-loop containing nucleoside triphosphate hydrolases"/>
    <property type="match status" value="1"/>
</dbReference>
<sequence length="332" mass="37022">MKANPIPILEIENLTLSFGKKSETVTVLRNINLTVFESESVAIVGESGCGKTTLGKTIVDIHQPTAGAIKYYGQDIRKMDKKAYRNYRLSVQMVQQDSFAALNPYKTICHSVSSPLLEHKFVANEQEARVEVARLLTDVGLVPVEHYIDKYPHQLSGGQRQRVLIARALGVKPKLIVADEPVSMVDVSLRISLLQLMRDMNQKYGVSFVYITHDLATARYISDYGQLVVMYLGEIIEKAQIKEATTDPLHPYFKALIQAVPQGINGQFKQVELPLKGIDIPDIKKLPTGCPFHPRCIYATAACSQEQQLLTAVGNREVACMRVHDIKEMVGN</sequence>
<comment type="caution">
    <text evidence="8">The sequence shown here is derived from an EMBL/GenBank/DDBJ whole genome shotgun (WGS) entry which is preliminary data.</text>
</comment>
<dbReference type="GO" id="GO:0055085">
    <property type="term" value="P:transmembrane transport"/>
    <property type="evidence" value="ECO:0007669"/>
    <property type="project" value="UniProtKB-ARBA"/>
</dbReference>
<dbReference type="InterPro" id="IPR003593">
    <property type="entry name" value="AAA+_ATPase"/>
</dbReference>
<dbReference type="GO" id="GO:0015031">
    <property type="term" value="P:protein transport"/>
    <property type="evidence" value="ECO:0007669"/>
    <property type="project" value="UniProtKB-KW"/>
</dbReference>
<dbReference type="EMBL" id="JAEEGA010000011">
    <property type="protein sequence ID" value="MBP1042581.1"/>
    <property type="molecule type" value="Genomic_DNA"/>
</dbReference>
<dbReference type="PANTHER" id="PTHR43776">
    <property type="entry name" value="TRANSPORT ATP-BINDING PROTEIN"/>
    <property type="match status" value="1"/>
</dbReference>
<dbReference type="InterPro" id="IPR050319">
    <property type="entry name" value="ABC_transp_ATP-bind"/>
</dbReference>
<dbReference type="InterPro" id="IPR003439">
    <property type="entry name" value="ABC_transporter-like_ATP-bd"/>
</dbReference>
<evidence type="ECO:0000256" key="2">
    <source>
        <dbReference type="ARBA" id="ARBA00022448"/>
    </source>
</evidence>
<dbReference type="GO" id="GO:0015833">
    <property type="term" value="P:peptide transport"/>
    <property type="evidence" value="ECO:0007669"/>
    <property type="project" value="UniProtKB-KW"/>
</dbReference>
<dbReference type="Proteomes" id="UP000674938">
    <property type="component" value="Unassembled WGS sequence"/>
</dbReference>
<dbReference type="Gene3D" id="3.40.50.300">
    <property type="entry name" value="P-loop containing nucleotide triphosphate hydrolases"/>
    <property type="match status" value="1"/>
</dbReference>
<dbReference type="AlphaFoldDB" id="A0A940SWV6"/>
<name>A0A940SWV6_9ENTE</name>
<evidence type="ECO:0000256" key="1">
    <source>
        <dbReference type="ARBA" id="ARBA00005417"/>
    </source>
</evidence>
<keyword evidence="4 8" id="KW-0067">ATP-binding</keyword>
<dbReference type="RefSeq" id="WP_209529892.1">
    <property type="nucleotide sequence ID" value="NZ_JAEEGA010000011.1"/>
</dbReference>
<dbReference type="InterPro" id="IPR017871">
    <property type="entry name" value="ABC_transporter-like_CS"/>
</dbReference>
<dbReference type="GO" id="GO:0016887">
    <property type="term" value="F:ATP hydrolysis activity"/>
    <property type="evidence" value="ECO:0007669"/>
    <property type="project" value="InterPro"/>
</dbReference>
<evidence type="ECO:0000256" key="5">
    <source>
        <dbReference type="ARBA" id="ARBA00022856"/>
    </source>
</evidence>
<dbReference type="InterPro" id="IPR027417">
    <property type="entry name" value="P-loop_NTPase"/>
</dbReference>
<feature type="domain" description="ABC transporter" evidence="7">
    <location>
        <begin position="9"/>
        <end position="257"/>
    </location>
</feature>
<evidence type="ECO:0000256" key="3">
    <source>
        <dbReference type="ARBA" id="ARBA00022741"/>
    </source>
</evidence>
<dbReference type="PROSITE" id="PS00211">
    <property type="entry name" value="ABC_TRANSPORTER_1"/>
    <property type="match status" value="1"/>
</dbReference>
<evidence type="ECO:0000256" key="4">
    <source>
        <dbReference type="ARBA" id="ARBA00022840"/>
    </source>
</evidence>